<reference evidence="1" key="1">
    <citation type="journal article" date="2021" name="Proc. Natl. Acad. Sci. U.S.A.">
        <title>A Catalog of Tens of Thousands of Viruses from Human Metagenomes Reveals Hidden Associations with Chronic Diseases.</title>
        <authorList>
            <person name="Tisza M.J."/>
            <person name="Buck C.B."/>
        </authorList>
    </citation>
    <scope>NUCLEOTIDE SEQUENCE</scope>
    <source>
        <strain evidence="1">CtUL28</strain>
    </source>
</reference>
<protein>
    <submittedName>
        <fullName evidence="1">Uncharacterized protein</fullName>
    </submittedName>
</protein>
<organism evidence="1">
    <name type="scientific">Caudovirales sp. ctUL28</name>
    <dbReference type="NCBI Taxonomy" id="2826778"/>
    <lineage>
        <taxon>Viruses</taxon>
        <taxon>Duplodnaviria</taxon>
        <taxon>Heunggongvirae</taxon>
        <taxon>Uroviricota</taxon>
        <taxon>Caudoviricetes</taxon>
    </lineage>
</organism>
<sequence length="51" mass="5701">MQLVINLSRTFRRHSCAVNQIVVIPQGIAKIHISHLLPIEIIAREGNKSGK</sequence>
<proteinExistence type="predicted"/>
<accession>A0A8S5MVH7</accession>
<evidence type="ECO:0000313" key="1">
    <source>
        <dbReference type="EMBL" id="DAD86204.1"/>
    </source>
</evidence>
<name>A0A8S5MVH7_9CAUD</name>
<dbReference type="EMBL" id="BK014996">
    <property type="protein sequence ID" value="DAD86204.1"/>
    <property type="molecule type" value="Genomic_DNA"/>
</dbReference>